<dbReference type="Proteomes" id="UP000695022">
    <property type="component" value="Unplaced"/>
</dbReference>
<dbReference type="PANTHER" id="PTHR11138">
    <property type="entry name" value="METHIONYL-TRNA FORMYLTRANSFERASE"/>
    <property type="match status" value="1"/>
</dbReference>
<dbReference type="Pfam" id="PF00551">
    <property type="entry name" value="Formyl_trans_N"/>
    <property type="match status" value="1"/>
</dbReference>
<dbReference type="InterPro" id="IPR041711">
    <property type="entry name" value="Met-tRNA-FMT_N"/>
</dbReference>
<keyword evidence="5" id="KW-0648">Protein biosynthesis</keyword>
<dbReference type="Pfam" id="PF02911">
    <property type="entry name" value="Formyl_trans_C"/>
    <property type="match status" value="1"/>
</dbReference>
<evidence type="ECO:0000256" key="5">
    <source>
        <dbReference type="ARBA" id="ARBA00022917"/>
    </source>
</evidence>
<dbReference type="Gene3D" id="3.40.50.12230">
    <property type="match status" value="1"/>
</dbReference>
<sequence length="305" mass="33764">MPVGQQCAVYRHAAFGRAKGYSSRAVYEPNGQLPPSCVRQFAIEQGLKIHDWPHSVPMNRYDVGIIVSFGHLIPPATIESFPWGMLNVHPSALPRWRGAAPVNHTILAGDTHAAVTIMQIQPRFDVGPVLKQEIVPVPENCMASKLRQQLAQKGAMMLVDCLEKLPSVVANAKAQSKEGITQAPKLTASMSAVNFCVNTKNDINIRYRALSETFPLHCLWNREPVKLYNMLPLQQCDNLVVESGGEKPPGSSFYHKCRQLLCIKCKDGWVAFGGICPLGKKQMTAKEFYNGFLSKAKFNSVLFTT</sequence>
<dbReference type="RefSeq" id="XP_014679846.1">
    <property type="nucleotide sequence ID" value="XM_014824360.1"/>
</dbReference>
<keyword evidence="4" id="KW-0808">Transferase</keyword>
<name>A0ABM1F5X5_PRICU</name>
<reference evidence="9" key="1">
    <citation type="submission" date="2025-08" db="UniProtKB">
        <authorList>
            <consortium name="RefSeq"/>
        </authorList>
    </citation>
    <scope>IDENTIFICATION</scope>
</reference>
<evidence type="ECO:0000256" key="3">
    <source>
        <dbReference type="ARBA" id="ARBA00014185"/>
    </source>
</evidence>
<comment type="similarity">
    <text evidence="1">Belongs to the Fmt family.</text>
</comment>
<gene>
    <name evidence="9" type="primary">LOC106819769</name>
</gene>
<protein>
    <recommendedName>
        <fullName evidence="3">Methionyl-tRNA formyltransferase, mitochondrial</fullName>
        <ecNumber evidence="2">2.1.2.9</ecNumber>
    </recommendedName>
</protein>
<dbReference type="NCBIfam" id="TIGR00460">
    <property type="entry name" value="fmt"/>
    <property type="match status" value="1"/>
</dbReference>
<dbReference type="InterPro" id="IPR011034">
    <property type="entry name" value="Formyl_transferase-like_C_sf"/>
</dbReference>
<evidence type="ECO:0000313" key="9">
    <source>
        <dbReference type="RefSeq" id="XP_014679846.1"/>
    </source>
</evidence>
<dbReference type="InterPro" id="IPR005793">
    <property type="entry name" value="Formyl_trans_C"/>
</dbReference>
<dbReference type="InterPro" id="IPR005794">
    <property type="entry name" value="Fmt"/>
</dbReference>
<dbReference type="SUPFAM" id="SSF53328">
    <property type="entry name" value="Formyltransferase"/>
    <property type="match status" value="1"/>
</dbReference>
<evidence type="ECO:0000259" key="6">
    <source>
        <dbReference type="Pfam" id="PF00551"/>
    </source>
</evidence>
<dbReference type="GeneID" id="106819769"/>
<feature type="domain" description="Formyl transferase C-terminal" evidence="7">
    <location>
        <begin position="185"/>
        <end position="292"/>
    </location>
</feature>
<dbReference type="InterPro" id="IPR036477">
    <property type="entry name" value="Formyl_transf_N_sf"/>
</dbReference>
<dbReference type="SUPFAM" id="SSF50486">
    <property type="entry name" value="FMT C-terminal domain-like"/>
    <property type="match status" value="1"/>
</dbReference>
<keyword evidence="8" id="KW-1185">Reference proteome</keyword>
<evidence type="ECO:0000313" key="8">
    <source>
        <dbReference type="Proteomes" id="UP000695022"/>
    </source>
</evidence>
<evidence type="ECO:0000256" key="2">
    <source>
        <dbReference type="ARBA" id="ARBA00012261"/>
    </source>
</evidence>
<dbReference type="EC" id="2.1.2.9" evidence="2"/>
<organism evidence="8 9">
    <name type="scientific">Priapulus caudatus</name>
    <name type="common">Priapulid worm</name>
    <dbReference type="NCBI Taxonomy" id="37621"/>
    <lineage>
        <taxon>Eukaryota</taxon>
        <taxon>Metazoa</taxon>
        <taxon>Ecdysozoa</taxon>
        <taxon>Scalidophora</taxon>
        <taxon>Priapulida</taxon>
        <taxon>Priapulimorpha</taxon>
        <taxon>Priapulimorphida</taxon>
        <taxon>Priapulidae</taxon>
        <taxon>Priapulus</taxon>
    </lineage>
</organism>
<dbReference type="InterPro" id="IPR002376">
    <property type="entry name" value="Formyl_transf_N"/>
</dbReference>
<accession>A0ABM1F5X5</accession>
<dbReference type="CDD" id="cd08646">
    <property type="entry name" value="FMT_core_Met-tRNA-FMT_N"/>
    <property type="match status" value="1"/>
</dbReference>
<proteinExistence type="inferred from homology"/>
<evidence type="ECO:0000256" key="1">
    <source>
        <dbReference type="ARBA" id="ARBA00010699"/>
    </source>
</evidence>
<dbReference type="PANTHER" id="PTHR11138:SF5">
    <property type="entry name" value="METHIONYL-TRNA FORMYLTRANSFERASE, MITOCHONDRIAL"/>
    <property type="match status" value="1"/>
</dbReference>
<evidence type="ECO:0000259" key="7">
    <source>
        <dbReference type="Pfam" id="PF02911"/>
    </source>
</evidence>
<feature type="domain" description="Formyl transferase N-terminal" evidence="6">
    <location>
        <begin position="56"/>
        <end position="160"/>
    </location>
</feature>
<evidence type="ECO:0000256" key="4">
    <source>
        <dbReference type="ARBA" id="ARBA00022679"/>
    </source>
</evidence>